<evidence type="ECO:0000313" key="4">
    <source>
        <dbReference type="EMBL" id="KEO51197.1"/>
    </source>
</evidence>
<dbReference type="PANTHER" id="PTHR33643:SF1">
    <property type="entry name" value="UREASE ACCESSORY PROTEIN D"/>
    <property type="match status" value="1"/>
</dbReference>
<evidence type="ECO:0000256" key="2">
    <source>
        <dbReference type="ARBA" id="ARBA00023186"/>
    </source>
</evidence>
<protein>
    <recommendedName>
        <fullName evidence="3">Urease accessory protein UreD</fullName>
    </recommendedName>
</protein>
<dbReference type="EMBL" id="AUND01000039">
    <property type="protein sequence ID" value="KEO51197.1"/>
    <property type="molecule type" value="Genomic_DNA"/>
</dbReference>
<evidence type="ECO:0000256" key="3">
    <source>
        <dbReference type="HAMAP-Rule" id="MF_01384"/>
    </source>
</evidence>
<keyword evidence="2 3" id="KW-0143">Chaperone</keyword>
<sequence>MEGPMLDATIQTKAAPKMQRSRGAARAGFDGARLVGLRQSGSAKAILPRVPGAAEVVFLNTSGGLTSGDRLSYETDLANGARLVATTQAAERAYRAEDARAEVTVRHRVGAGCHLDWLPQETILFDHSKLARETTIELAADASCLMLEAVVLGRIAMGERVRELDFFDMRRIERAGQPIFFEPFLLNSDILAKGARGAILGEARAFATLVLCAPGAEDAVEPVRSVLNEPGVEGAASGFDGKCVIRLLAREGWPMRRQILRLMETLRRGQSAPRVWQI</sequence>
<dbReference type="AlphaFoldDB" id="A0A074JPB1"/>
<gene>
    <name evidence="3" type="primary">ureD</name>
    <name evidence="4" type="ORF">TP2_12445</name>
</gene>
<keyword evidence="5" id="KW-1185">Reference proteome</keyword>
<comment type="subunit">
    <text evidence="3">UreD, UreF and UreG form a complex that acts as a GTP-hydrolysis-dependent molecular chaperone, activating the urease apoprotein by helping to assemble the nickel containing metallocenter of UreC. The UreE protein probably delivers the nickel.</text>
</comment>
<keyword evidence="3" id="KW-0996">Nickel insertion</keyword>
<dbReference type="Proteomes" id="UP000027432">
    <property type="component" value="Unassembled WGS sequence"/>
</dbReference>
<evidence type="ECO:0000256" key="1">
    <source>
        <dbReference type="ARBA" id="ARBA00007177"/>
    </source>
</evidence>
<organism evidence="4 5">
    <name type="scientific">Thioclava pacifica DSM 10166</name>
    <dbReference type="NCBI Taxonomy" id="1353537"/>
    <lineage>
        <taxon>Bacteria</taxon>
        <taxon>Pseudomonadati</taxon>
        <taxon>Pseudomonadota</taxon>
        <taxon>Alphaproteobacteria</taxon>
        <taxon>Rhodobacterales</taxon>
        <taxon>Paracoccaceae</taxon>
        <taxon>Thioclava</taxon>
    </lineage>
</organism>
<keyword evidence="3" id="KW-0963">Cytoplasm</keyword>
<proteinExistence type="inferred from homology"/>
<dbReference type="STRING" id="1353537.TP2_12445"/>
<comment type="subcellular location">
    <subcellularLocation>
        <location evidence="3">Cytoplasm</location>
    </subcellularLocation>
</comment>
<dbReference type="InterPro" id="IPR002669">
    <property type="entry name" value="UreD"/>
</dbReference>
<dbReference type="GO" id="GO:0005737">
    <property type="term" value="C:cytoplasm"/>
    <property type="evidence" value="ECO:0007669"/>
    <property type="project" value="UniProtKB-SubCell"/>
</dbReference>
<comment type="caution">
    <text evidence="4">The sequence shown here is derived from an EMBL/GenBank/DDBJ whole genome shotgun (WGS) entry which is preliminary data.</text>
</comment>
<dbReference type="GO" id="GO:0016151">
    <property type="term" value="F:nickel cation binding"/>
    <property type="evidence" value="ECO:0007669"/>
    <property type="project" value="UniProtKB-UniRule"/>
</dbReference>
<dbReference type="PANTHER" id="PTHR33643">
    <property type="entry name" value="UREASE ACCESSORY PROTEIN D"/>
    <property type="match status" value="1"/>
</dbReference>
<evidence type="ECO:0000313" key="5">
    <source>
        <dbReference type="Proteomes" id="UP000027432"/>
    </source>
</evidence>
<name>A0A074JPB1_9RHOB</name>
<dbReference type="eggNOG" id="COG0829">
    <property type="taxonomic scope" value="Bacteria"/>
</dbReference>
<reference evidence="4 5" key="1">
    <citation type="submission" date="2013-07" db="EMBL/GenBank/DDBJ databases">
        <title>Thioclava pacifica DSM 10166 Genome Sequencing.</title>
        <authorList>
            <person name="Lai Q."/>
            <person name="Shao Z."/>
        </authorList>
    </citation>
    <scope>NUCLEOTIDE SEQUENCE [LARGE SCALE GENOMIC DNA]</scope>
    <source>
        <strain evidence="4 5">DSM 10166</strain>
    </source>
</reference>
<dbReference type="HAMAP" id="MF_01384">
    <property type="entry name" value="UreD"/>
    <property type="match status" value="1"/>
</dbReference>
<dbReference type="Pfam" id="PF01774">
    <property type="entry name" value="UreD"/>
    <property type="match status" value="1"/>
</dbReference>
<accession>A0A074JPB1</accession>
<comment type="function">
    <text evidence="3">Required for maturation of urease via the functional incorporation of the urease nickel metallocenter.</text>
</comment>
<comment type="similarity">
    <text evidence="1 3">Belongs to the UreD family.</text>
</comment>